<dbReference type="Gene3D" id="1.20.1250.20">
    <property type="entry name" value="MFS general substrate transporter like domains"/>
    <property type="match status" value="1"/>
</dbReference>
<name>Q2N9M7_ERYLH</name>
<dbReference type="InterPro" id="IPR004752">
    <property type="entry name" value="AmpG_permease/AT-1"/>
</dbReference>
<feature type="transmembrane region" description="Helical" evidence="7">
    <location>
        <begin position="549"/>
        <end position="569"/>
    </location>
</feature>
<proteinExistence type="inferred from homology"/>
<dbReference type="EMBL" id="CP000157">
    <property type="protein sequence ID" value="ABC63614.1"/>
    <property type="molecule type" value="Genomic_DNA"/>
</dbReference>
<feature type="transmembrane region" description="Helical" evidence="7">
    <location>
        <begin position="167"/>
        <end position="184"/>
    </location>
</feature>
<dbReference type="NCBIfam" id="TIGR00901">
    <property type="entry name" value="2A0125"/>
    <property type="match status" value="1"/>
</dbReference>
<feature type="transmembrane region" description="Helical" evidence="7">
    <location>
        <begin position="61"/>
        <end position="77"/>
    </location>
</feature>
<feature type="transmembrane region" description="Helical" evidence="7">
    <location>
        <begin position="244"/>
        <end position="266"/>
    </location>
</feature>
<evidence type="ECO:0000256" key="1">
    <source>
        <dbReference type="ARBA" id="ARBA00004141"/>
    </source>
</evidence>
<dbReference type="HOGENOM" id="CLU_029352_1_1_5"/>
<dbReference type="GO" id="GO:0022857">
    <property type="term" value="F:transmembrane transporter activity"/>
    <property type="evidence" value="ECO:0007669"/>
    <property type="project" value="InterPro"/>
</dbReference>
<accession>Q2N9M7</accession>
<comment type="subcellular location">
    <subcellularLocation>
        <location evidence="1">Membrane</location>
        <topology evidence="1">Multi-pass membrane protein</topology>
    </subcellularLocation>
</comment>
<evidence type="ECO:0000256" key="5">
    <source>
        <dbReference type="ARBA" id="ARBA00022989"/>
    </source>
</evidence>
<dbReference type="PANTHER" id="PTHR12778:SF10">
    <property type="entry name" value="MAJOR FACILITATOR SUPERFAMILY DOMAIN-CONTAINING PROTEIN 3"/>
    <property type="match status" value="1"/>
</dbReference>
<feature type="transmembrane region" description="Helical" evidence="7">
    <location>
        <begin position="98"/>
        <end position="117"/>
    </location>
</feature>
<gene>
    <name evidence="8" type="ordered locus">ELI_07610</name>
</gene>
<feature type="transmembrane region" description="Helical" evidence="7">
    <location>
        <begin position="123"/>
        <end position="147"/>
    </location>
</feature>
<dbReference type="SUPFAM" id="SSF103473">
    <property type="entry name" value="MFS general substrate transporter"/>
    <property type="match status" value="2"/>
</dbReference>
<organism evidence="8 9">
    <name type="scientific">Erythrobacter litoralis (strain HTCC2594)</name>
    <dbReference type="NCBI Taxonomy" id="314225"/>
    <lineage>
        <taxon>Bacteria</taxon>
        <taxon>Pseudomonadati</taxon>
        <taxon>Pseudomonadota</taxon>
        <taxon>Alphaproteobacteria</taxon>
        <taxon>Sphingomonadales</taxon>
        <taxon>Erythrobacteraceae</taxon>
        <taxon>Erythrobacter/Porphyrobacter group</taxon>
        <taxon>Erythrobacter</taxon>
    </lineage>
</organism>
<dbReference type="STRING" id="314225.ELI_07610"/>
<feature type="transmembrane region" description="Helical" evidence="7">
    <location>
        <begin position="484"/>
        <end position="507"/>
    </location>
</feature>
<dbReference type="RefSeq" id="WP_011414448.1">
    <property type="nucleotide sequence ID" value="NC_007722.1"/>
</dbReference>
<dbReference type="OrthoDB" id="9787815at2"/>
<keyword evidence="3" id="KW-0813">Transport</keyword>
<dbReference type="InterPro" id="IPR011701">
    <property type="entry name" value="MFS"/>
</dbReference>
<feature type="transmembrane region" description="Helical" evidence="7">
    <location>
        <begin position="286"/>
        <end position="305"/>
    </location>
</feature>
<protein>
    <submittedName>
        <fullName evidence="8">Beta-lactamase induction signal transducer</fullName>
    </submittedName>
</protein>
<evidence type="ECO:0000256" key="6">
    <source>
        <dbReference type="ARBA" id="ARBA00023136"/>
    </source>
</evidence>
<comment type="similarity">
    <text evidence="2">Belongs to the major facilitator superfamily.</text>
</comment>
<dbReference type="eggNOG" id="COG2223">
    <property type="taxonomic scope" value="Bacteria"/>
</dbReference>
<dbReference type="eggNOG" id="COG2271">
    <property type="taxonomic scope" value="Bacteria"/>
</dbReference>
<feature type="transmembrane region" description="Helical" evidence="7">
    <location>
        <begin position="27"/>
        <end position="49"/>
    </location>
</feature>
<keyword evidence="5 7" id="KW-1133">Transmembrane helix</keyword>
<dbReference type="AlphaFoldDB" id="Q2N9M7"/>
<reference evidence="9" key="1">
    <citation type="journal article" date="2009" name="J. Bacteriol.">
        <title>Complete genome sequence of Erythrobacter litoralis HTCC2594.</title>
        <authorList>
            <person name="Oh H.M."/>
            <person name="Giovannoni S.J."/>
            <person name="Ferriera S."/>
            <person name="Johnson J."/>
            <person name="Cho J.C."/>
        </authorList>
    </citation>
    <scope>NUCLEOTIDE SEQUENCE [LARGE SCALE GENOMIC DNA]</scope>
    <source>
        <strain evidence="9">HTCC2594</strain>
    </source>
</reference>
<feature type="transmembrane region" description="Helical" evidence="7">
    <location>
        <begin position="519"/>
        <end position="537"/>
    </location>
</feature>
<dbReference type="GO" id="GO:0016020">
    <property type="term" value="C:membrane"/>
    <property type="evidence" value="ECO:0007669"/>
    <property type="project" value="UniProtKB-SubCell"/>
</dbReference>
<evidence type="ECO:0000256" key="3">
    <source>
        <dbReference type="ARBA" id="ARBA00022448"/>
    </source>
</evidence>
<evidence type="ECO:0000256" key="4">
    <source>
        <dbReference type="ARBA" id="ARBA00022692"/>
    </source>
</evidence>
<evidence type="ECO:0000313" key="8">
    <source>
        <dbReference type="EMBL" id="ABC63614.1"/>
    </source>
</evidence>
<keyword evidence="6 7" id="KW-0472">Membrane</keyword>
<dbReference type="Proteomes" id="UP000008808">
    <property type="component" value="Chromosome"/>
</dbReference>
<keyword evidence="9" id="KW-1185">Reference proteome</keyword>
<dbReference type="Pfam" id="PF07690">
    <property type="entry name" value="MFS_1"/>
    <property type="match status" value="1"/>
</dbReference>
<evidence type="ECO:0000256" key="2">
    <source>
        <dbReference type="ARBA" id="ARBA00008335"/>
    </source>
</evidence>
<evidence type="ECO:0000313" key="9">
    <source>
        <dbReference type="Proteomes" id="UP000008808"/>
    </source>
</evidence>
<feature type="transmembrane region" description="Helical" evidence="7">
    <location>
        <begin position="409"/>
        <end position="426"/>
    </location>
</feature>
<dbReference type="KEGG" id="eli:ELI_07610"/>
<feature type="transmembrane region" description="Helical" evidence="7">
    <location>
        <begin position="363"/>
        <end position="389"/>
    </location>
</feature>
<keyword evidence="4 7" id="KW-0812">Transmembrane</keyword>
<dbReference type="InterPro" id="IPR036259">
    <property type="entry name" value="MFS_trans_sf"/>
</dbReference>
<feature type="transmembrane region" description="Helical" evidence="7">
    <location>
        <begin position="433"/>
        <end position="450"/>
    </location>
</feature>
<dbReference type="PANTHER" id="PTHR12778">
    <property type="entry name" value="SOLUTE CARRIER FAMILY 33 ACETYL-COA TRANSPORTER -RELATED"/>
    <property type="match status" value="1"/>
</dbReference>
<sequence length="591" mass="62960">MAAAAAEKSKPGWRAVVAALRHRKTAYMLLFGFAAGLPYALVLGTLYAWLSDSGEIDLETMGVFSLIGLAYAFKFLWSPALDRIDIPGLRRLGKRKQWIVTAQLFIGAALASLSFITPSNETIGIFSLLAGLAAFASATQDVVIDAWRVDVADDVATIDILSTVYQMGYRIAALVGGALALFAAERYGWPATYFGMGVLMLVVGFAGLWAPDADTKALKALESQRGDDPYGLRKAGQILPRVRGWALVAVGLLWGWALVTVGVFMVQSLSSDPEMRPDSVDFISTMGPLIVIATVVIPALIAAWLERMRAQGRYTIPAQVSGGDDIQTGHYASPFAAKSSGDRAMDHLYRALVLPLTDLIGRLGWAMIIVIALVLTYRITDAIWGSFAYPFYLGELQYTKDEVAVASKFFGVGALLLGLALGGYLLTAIGRMLTLTLGAFFAAATNLLYADLARGGAVVQTVADNSGFTWLVVQLGGDERLSKLMMAIAGENIAVGVAGAAFVAYLSSIVSKGYSAVQYALLSSLTLLVGTLGRGALGQMIEERGYFDVFILTTLIGMFAVVLCVIEWVRQARLGKAAGVVAPEAAAEPAE</sequence>
<evidence type="ECO:0000256" key="7">
    <source>
        <dbReference type="SAM" id="Phobius"/>
    </source>
</evidence>
<feature type="transmembrane region" description="Helical" evidence="7">
    <location>
        <begin position="190"/>
        <end position="210"/>
    </location>
</feature>